<reference evidence="2" key="1">
    <citation type="journal article" date="2022" name="Nat. Commun.">
        <title>Chromosome evolution and the genetic basis of agronomically important traits in greater yam.</title>
        <authorList>
            <person name="Bredeson J.V."/>
            <person name="Lyons J.B."/>
            <person name="Oniyinde I.O."/>
            <person name="Okereke N.R."/>
            <person name="Kolade O."/>
            <person name="Nnabue I."/>
            <person name="Nwadili C.O."/>
            <person name="Hribova E."/>
            <person name="Parker M."/>
            <person name="Nwogha J."/>
            <person name="Shu S."/>
            <person name="Carlson J."/>
            <person name="Kariba R."/>
            <person name="Muthemba S."/>
            <person name="Knop K."/>
            <person name="Barton G.J."/>
            <person name="Sherwood A.V."/>
            <person name="Lopez-Montes A."/>
            <person name="Asiedu R."/>
            <person name="Jamnadass R."/>
            <person name="Muchugi A."/>
            <person name="Goodstein D."/>
            <person name="Egesi C.N."/>
            <person name="Featherston J."/>
            <person name="Asfaw A."/>
            <person name="Simpson G.G."/>
            <person name="Dolezel J."/>
            <person name="Hendre P.S."/>
            <person name="Van Deynze A."/>
            <person name="Kumar P.L."/>
            <person name="Obidiegwu J.E."/>
            <person name="Bhattacharjee R."/>
            <person name="Rokhsar D.S."/>
        </authorList>
    </citation>
    <scope>NUCLEOTIDE SEQUENCE [LARGE SCALE GENOMIC DNA]</scope>
    <source>
        <strain evidence="2">cv. TDa95/00328</strain>
    </source>
</reference>
<dbReference type="Proteomes" id="UP000827976">
    <property type="component" value="Chromosome 1"/>
</dbReference>
<evidence type="ECO:0000313" key="1">
    <source>
        <dbReference type="EMBL" id="KAH7691549.1"/>
    </source>
</evidence>
<proteinExistence type="predicted"/>
<evidence type="ECO:0000313" key="2">
    <source>
        <dbReference type="Proteomes" id="UP000827976"/>
    </source>
</evidence>
<dbReference type="EMBL" id="CM037011">
    <property type="protein sequence ID" value="KAH7691549.1"/>
    <property type="molecule type" value="Genomic_DNA"/>
</dbReference>
<comment type="caution">
    <text evidence="1">The sequence shown here is derived from an EMBL/GenBank/DDBJ whole genome shotgun (WGS) entry which is preliminary data.</text>
</comment>
<accession>A0ACB7WT37</accession>
<organism evidence="1 2">
    <name type="scientific">Dioscorea alata</name>
    <name type="common">Purple yam</name>
    <dbReference type="NCBI Taxonomy" id="55571"/>
    <lineage>
        <taxon>Eukaryota</taxon>
        <taxon>Viridiplantae</taxon>
        <taxon>Streptophyta</taxon>
        <taxon>Embryophyta</taxon>
        <taxon>Tracheophyta</taxon>
        <taxon>Spermatophyta</taxon>
        <taxon>Magnoliopsida</taxon>
        <taxon>Liliopsida</taxon>
        <taxon>Dioscoreales</taxon>
        <taxon>Dioscoreaceae</taxon>
        <taxon>Dioscorea</taxon>
    </lineage>
</organism>
<keyword evidence="1" id="KW-0647">Proteasome</keyword>
<sequence>MDPRLEEACHTGNLPMFRSLLQEDKLLLHRFRSSITASIENPLHIAASLGHTDLANEIIIRNPDLSSDLNPRALSALHLASAQGHLEIVKLLISKVGTHLCFLKDKDGRLAIHIAAMRGRIDILEELIKVCPESARALTYQHESILHIAVQFNSFETVEFLVKKLEVDDDINELFNLKNDKGNTILHHAVARRQLQSVKLLLSKGGLVEVNAMNHKGLTALDVLLDSPIEHGDLTLGEVIRGAGGKKASEMDPQQTSLKTNTSRNESSGTTRPRSWVCNLFGGRRPTRLQRRIKKQAQVEDNYTPGTLMVVATLIGTVTFQAGLNPPGGFIQRDGRDTSPLAGVAVLRSELSNFLLYDLIGLFASFSIILILICVRPRKKKIMMKTLVLIMWVAVFSTALAFSAGILKIFPDTNVKTIGILTSSWFLILVIFVSWVFLRVIVYLLRKVGWWRKKEGDKVSNIVRNGGYLLWCMRIGVVMTVLLLLALLVLSYFQCLYIYIWNTEKP</sequence>
<keyword evidence="2" id="KW-1185">Reference proteome</keyword>
<protein>
    <submittedName>
        <fullName evidence="1">26S proteasome regulatory complex subunit PSMD10 protein</fullName>
    </submittedName>
</protein>
<name>A0ACB7WT37_DIOAL</name>
<gene>
    <name evidence="1" type="ORF">IHE45_01G005900</name>
</gene>